<accession>A0ACB5TWV5</accession>
<comment type="caution">
    <text evidence="1">The sequence shown here is derived from an EMBL/GenBank/DDBJ whole genome shotgun (WGS) entry which is preliminary data.</text>
</comment>
<sequence length="109" mass="12811">MNTMPMELFDDLESLCKEENDTMTDVDENRMKELQTLRYQYCHPAFSFNPYDQVIWIPKDVEAGIWKLMKFKLEEKGLNVFVDGSEVVFKKHILGKYKIKLICSPPDGN</sequence>
<name>A0ACB5TWV5_AMBMO</name>
<dbReference type="Proteomes" id="UP001165064">
    <property type="component" value="Unassembled WGS sequence"/>
</dbReference>
<evidence type="ECO:0000313" key="1">
    <source>
        <dbReference type="EMBL" id="GME96929.1"/>
    </source>
</evidence>
<proteinExistence type="predicted"/>
<organism evidence="1 2">
    <name type="scientific">Ambrosiozyma monospora</name>
    <name type="common">Yeast</name>
    <name type="synonym">Endomycopsis monosporus</name>
    <dbReference type="NCBI Taxonomy" id="43982"/>
    <lineage>
        <taxon>Eukaryota</taxon>
        <taxon>Fungi</taxon>
        <taxon>Dikarya</taxon>
        <taxon>Ascomycota</taxon>
        <taxon>Saccharomycotina</taxon>
        <taxon>Pichiomycetes</taxon>
        <taxon>Pichiales</taxon>
        <taxon>Pichiaceae</taxon>
        <taxon>Ambrosiozyma</taxon>
    </lineage>
</organism>
<protein>
    <submittedName>
        <fullName evidence="1">Unnamed protein product</fullName>
    </submittedName>
</protein>
<keyword evidence="2" id="KW-1185">Reference proteome</keyword>
<evidence type="ECO:0000313" key="2">
    <source>
        <dbReference type="Proteomes" id="UP001165064"/>
    </source>
</evidence>
<dbReference type="EMBL" id="BSXS01009929">
    <property type="protein sequence ID" value="GME96929.1"/>
    <property type="molecule type" value="Genomic_DNA"/>
</dbReference>
<gene>
    <name evidence="1" type="ORF">Amon02_001012000</name>
</gene>
<reference evidence="1" key="1">
    <citation type="submission" date="2023-04" db="EMBL/GenBank/DDBJ databases">
        <title>Ambrosiozyma monospora NBRC 10751.</title>
        <authorList>
            <person name="Ichikawa N."/>
            <person name="Sato H."/>
            <person name="Tonouchi N."/>
        </authorList>
    </citation>
    <scope>NUCLEOTIDE SEQUENCE</scope>
    <source>
        <strain evidence="1">NBRC 10751</strain>
    </source>
</reference>